<feature type="domain" description="Cupin type-2" evidence="3">
    <location>
        <begin position="211"/>
        <end position="272"/>
    </location>
</feature>
<sequence length="328" mass="36595">MLKLILCLLTVLSFATVAYAKDAPQMSVPFPLGRDISDHFVGTVHRNDIIVADDVYKLPQTNVITFEPGSHSGWHVHGAMTFIGLAGTGVYQEWGKPAVLIRQGDVVQIPAGTSHWHGATKNSRFQQIVIYDKDWQAPKDLAAHMGPVTDTEYQHLTFVDAKDRRSEPEKGSEFLFAYPKQAFSSSNFNHPVYLSTVVGQPNEAKTPNWTYVVFPQGTYNRWHSHKTGQVLIATDGIGYHQIKGEKPQILHPGDVVYCPPGVVHWHGAAPGSKFAHIAISPEDNHEVTWYDFPVKEYAALEDLSKQAENPVKTTQNAQNEAALYKDRR</sequence>
<dbReference type="SUPFAM" id="SSF51182">
    <property type="entry name" value="RmlC-like cupins"/>
    <property type="match status" value="2"/>
</dbReference>
<dbReference type="Gene3D" id="2.60.120.10">
    <property type="entry name" value="Jelly Rolls"/>
    <property type="match status" value="2"/>
</dbReference>
<dbReference type="CDD" id="cd02233">
    <property type="entry name" value="cupin_HNL-like"/>
    <property type="match status" value="2"/>
</dbReference>
<accession>A0A174BS35</accession>
<proteinExistence type="predicted"/>
<dbReference type="OrthoDB" id="9802489at2"/>
<keyword evidence="2" id="KW-0732">Signal</keyword>
<feature type="domain" description="Cupin type-2" evidence="3">
    <location>
        <begin position="63"/>
        <end position="130"/>
    </location>
</feature>
<dbReference type="EMBL" id="CYYU01000021">
    <property type="protein sequence ID" value="CUO03427.1"/>
    <property type="molecule type" value="Genomic_DNA"/>
</dbReference>
<keyword evidence="5" id="KW-1185">Reference proteome</keyword>
<dbReference type="PANTHER" id="PTHR43698">
    <property type="entry name" value="RIBD C-TERMINAL DOMAIN CONTAINING PROTEIN"/>
    <property type="match status" value="1"/>
</dbReference>
<name>A0A174BS35_9FIRM</name>
<evidence type="ECO:0000256" key="1">
    <source>
        <dbReference type="SAM" id="MobiDB-lite"/>
    </source>
</evidence>
<dbReference type="STRING" id="187979.ERS852385_01974"/>
<gene>
    <name evidence="4" type="ORF">ERS852385_01974</name>
</gene>
<dbReference type="AlphaFoldDB" id="A0A174BS35"/>
<evidence type="ECO:0000256" key="2">
    <source>
        <dbReference type="SAM" id="SignalP"/>
    </source>
</evidence>
<feature type="region of interest" description="Disordered" evidence="1">
    <location>
        <begin position="307"/>
        <end position="328"/>
    </location>
</feature>
<dbReference type="PANTHER" id="PTHR43698:SF1">
    <property type="entry name" value="BLL4564 PROTEIN"/>
    <property type="match status" value="1"/>
</dbReference>
<dbReference type="InterPro" id="IPR047263">
    <property type="entry name" value="HNL-like_cupin"/>
</dbReference>
<dbReference type="Pfam" id="PF07883">
    <property type="entry name" value="Cupin_2"/>
    <property type="match status" value="2"/>
</dbReference>
<evidence type="ECO:0000313" key="5">
    <source>
        <dbReference type="Proteomes" id="UP000095546"/>
    </source>
</evidence>
<dbReference type="RefSeq" id="WP_055162671.1">
    <property type="nucleotide sequence ID" value="NZ_CABIWZ010000021.1"/>
</dbReference>
<dbReference type="InterPro" id="IPR011051">
    <property type="entry name" value="RmlC_Cupin_sf"/>
</dbReference>
<dbReference type="Proteomes" id="UP000095546">
    <property type="component" value="Unassembled WGS sequence"/>
</dbReference>
<dbReference type="InterPro" id="IPR014710">
    <property type="entry name" value="RmlC-like_jellyroll"/>
</dbReference>
<organism evidence="4 5">
    <name type="scientific">Mitsuokella jalaludinii</name>
    <dbReference type="NCBI Taxonomy" id="187979"/>
    <lineage>
        <taxon>Bacteria</taxon>
        <taxon>Bacillati</taxon>
        <taxon>Bacillota</taxon>
        <taxon>Negativicutes</taxon>
        <taxon>Selenomonadales</taxon>
        <taxon>Selenomonadaceae</taxon>
        <taxon>Mitsuokella</taxon>
    </lineage>
</organism>
<evidence type="ECO:0000259" key="3">
    <source>
        <dbReference type="Pfam" id="PF07883"/>
    </source>
</evidence>
<reference evidence="4 5" key="1">
    <citation type="submission" date="2015-09" db="EMBL/GenBank/DDBJ databases">
        <authorList>
            <consortium name="Pathogen Informatics"/>
        </authorList>
    </citation>
    <scope>NUCLEOTIDE SEQUENCE [LARGE SCALE GENOMIC DNA]</scope>
    <source>
        <strain evidence="4 5">2789STDY5608828</strain>
    </source>
</reference>
<evidence type="ECO:0000313" key="4">
    <source>
        <dbReference type="EMBL" id="CUO03427.1"/>
    </source>
</evidence>
<dbReference type="InterPro" id="IPR013096">
    <property type="entry name" value="Cupin_2"/>
</dbReference>
<feature type="signal peptide" evidence="2">
    <location>
        <begin position="1"/>
        <end position="20"/>
    </location>
</feature>
<protein>
    <submittedName>
        <fullName evidence="4">Uncharacterized protein containing double-stranded beta helix domain</fullName>
    </submittedName>
</protein>
<feature type="chain" id="PRO_5008018697" evidence="2">
    <location>
        <begin position="21"/>
        <end position="328"/>
    </location>
</feature>